<accession>A0A6L5XWI8</accession>
<dbReference type="InterPro" id="IPR050553">
    <property type="entry name" value="Thioredoxin_ResA/DsbE_sf"/>
</dbReference>
<dbReference type="GO" id="GO:0016491">
    <property type="term" value="F:oxidoreductase activity"/>
    <property type="evidence" value="ECO:0007669"/>
    <property type="project" value="InterPro"/>
</dbReference>
<dbReference type="GO" id="GO:0016209">
    <property type="term" value="F:antioxidant activity"/>
    <property type="evidence" value="ECO:0007669"/>
    <property type="project" value="InterPro"/>
</dbReference>
<name>A0A6L5XWI8_9FIRM</name>
<proteinExistence type="predicted"/>
<dbReference type="InterPro" id="IPR000866">
    <property type="entry name" value="AhpC/TSA"/>
</dbReference>
<dbReference type="SUPFAM" id="SSF52833">
    <property type="entry name" value="Thioredoxin-like"/>
    <property type="match status" value="1"/>
</dbReference>
<dbReference type="RefSeq" id="WP_154517163.1">
    <property type="nucleotide sequence ID" value="NZ_VUMT01000003.1"/>
</dbReference>
<feature type="domain" description="Thioredoxin" evidence="1">
    <location>
        <begin position="25"/>
        <end position="178"/>
    </location>
</feature>
<dbReference type="InterPro" id="IPR013766">
    <property type="entry name" value="Thioredoxin_domain"/>
</dbReference>
<evidence type="ECO:0000259" key="1">
    <source>
        <dbReference type="PROSITE" id="PS51352"/>
    </source>
</evidence>
<organism evidence="2 3">
    <name type="scientific">Velocimicrobium porci</name>
    <dbReference type="NCBI Taxonomy" id="2606634"/>
    <lineage>
        <taxon>Bacteria</taxon>
        <taxon>Bacillati</taxon>
        <taxon>Bacillota</taxon>
        <taxon>Clostridia</taxon>
        <taxon>Lachnospirales</taxon>
        <taxon>Lachnospiraceae</taxon>
        <taxon>Velocimicrobium</taxon>
    </lineage>
</organism>
<dbReference type="PANTHER" id="PTHR42852">
    <property type="entry name" value="THIOL:DISULFIDE INTERCHANGE PROTEIN DSBE"/>
    <property type="match status" value="1"/>
</dbReference>
<dbReference type="PANTHER" id="PTHR42852:SF17">
    <property type="entry name" value="THIOREDOXIN-LIKE PROTEIN HI_1115"/>
    <property type="match status" value="1"/>
</dbReference>
<comment type="caution">
    <text evidence="2">The sequence shown here is derived from an EMBL/GenBank/DDBJ whole genome shotgun (WGS) entry which is preliminary data.</text>
</comment>
<dbReference type="Gene3D" id="3.40.30.10">
    <property type="entry name" value="Glutaredoxin"/>
    <property type="match status" value="1"/>
</dbReference>
<dbReference type="EMBL" id="VUMT01000003">
    <property type="protein sequence ID" value="MSS62897.1"/>
    <property type="molecule type" value="Genomic_DNA"/>
</dbReference>
<dbReference type="AlphaFoldDB" id="A0A6L5XWI8"/>
<protein>
    <submittedName>
        <fullName evidence="2">TlpA family protein disulfide reductase</fullName>
    </submittedName>
</protein>
<evidence type="ECO:0000313" key="3">
    <source>
        <dbReference type="Proteomes" id="UP000482209"/>
    </source>
</evidence>
<dbReference type="CDD" id="cd02966">
    <property type="entry name" value="TlpA_like_family"/>
    <property type="match status" value="1"/>
</dbReference>
<dbReference type="Proteomes" id="UP000482209">
    <property type="component" value="Unassembled WGS sequence"/>
</dbReference>
<sequence>MKKVIIVVMVVAIVSLLVYGGSERRAVNDIFQNMDTTDMNGRKVTTEIFKNNKLTVVNVWMTWCTSCIEELPDLQELADEYQKKNVSFKGLIIEYGRDAKRKSGLTEKEKKYAEEILKKANVTYQQLTLSDSMFERFEAINGFPITYILDQKGKLVGKPIAGAHSKEEWKEIIEERLQKV</sequence>
<dbReference type="Pfam" id="PF00578">
    <property type="entry name" value="AhpC-TSA"/>
    <property type="match status" value="1"/>
</dbReference>
<keyword evidence="3" id="KW-1185">Reference proteome</keyword>
<evidence type="ECO:0000313" key="2">
    <source>
        <dbReference type="EMBL" id="MSS62897.1"/>
    </source>
</evidence>
<dbReference type="PROSITE" id="PS51352">
    <property type="entry name" value="THIOREDOXIN_2"/>
    <property type="match status" value="1"/>
</dbReference>
<reference evidence="2 3" key="1">
    <citation type="submission" date="2019-08" db="EMBL/GenBank/DDBJ databases">
        <title>In-depth cultivation of the pig gut microbiome towards novel bacterial diversity and tailored functional studies.</title>
        <authorList>
            <person name="Wylensek D."/>
            <person name="Hitch T.C.A."/>
            <person name="Clavel T."/>
        </authorList>
    </citation>
    <scope>NUCLEOTIDE SEQUENCE [LARGE SCALE GENOMIC DNA]</scope>
    <source>
        <strain evidence="2 3">WCA-693-APC-MOT-I</strain>
    </source>
</reference>
<gene>
    <name evidence="2" type="ORF">FYJ58_03270</name>
</gene>
<dbReference type="InterPro" id="IPR036249">
    <property type="entry name" value="Thioredoxin-like_sf"/>
</dbReference>